<dbReference type="EMBL" id="CP076132">
    <property type="protein sequence ID" value="QWG02499.1"/>
    <property type="molecule type" value="Genomic_DNA"/>
</dbReference>
<accession>A0AAX1N4K9</accession>
<evidence type="ECO:0000313" key="1">
    <source>
        <dbReference type="EMBL" id="QWG02499.1"/>
    </source>
</evidence>
<dbReference type="RefSeq" id="WP_169665004.1">
    <property type="nucleotide sequence ID" value="NZ_CP076132.1"/>
</dbReference>
<name>A0AAX1N4K9_9BACT</name>
<protein>
    <recommendedName>
        <fullName evidence="3">Transglutaminase-like domain-containing protein</fullName>
    </recommendedName>
</protein>
<dbReference type="KEGG" id="fya:KMW28_02695"/>
<gene>
    <name evidence="1" type="ORF">KMW28_02695</name>
</gene>
<sequence>MKFATTILSLIILLSFFGKQDTYGQNNTIVLAKNQSSSMLEYYALNQIETAWQQDHFNIYFSPTDNIKASEFVTMKKEVEDWVNYWQNQKEKNNKSIVKKIFNKTRNKFLKNYAECSSFSNMLKTGTYDCLTATLLYAHIFNEMGYDFTIKQLNSHVYILLNDEHLGLTLIESTDVYGYVNNEDDIKAREEKYQTRLESSLLYQEYGMNLSENLSIKDLAGLQYYNQAVNAYRTQDLDQAQLSLYKASLVTDSPRIIYLRSYLEEEGLVEDWTK</sequence>
<evidence type="ECO:0000313" key="2">
    <source>
        <dbReference type="Proteomes" id="UP000678679"/>
    </source>
</evidence>
<dbReference type="Proteomes" id="UP000678679">
    <property type="component" value="Chromosome 1"/>
</dbReference>
<keyword evidence="2" id="KW-1185">Reference proteome</keyword>
<proteinExistence type="predicted"/>
<evidence type="ECO:0008006" key="3">
    <source>
        <dbReference type="Google" id="ProtNLM"/>
    </source>
</evidence>
<dbReference type="AlphaFoldDB" id="A0AAX1N4K9"/>
<reference evidence="1 2" key="1">
    <citation type="submission" date="2021-05" db="EMBL/GenBank/DDBJ databases">
        <title>Comparative genomic studies on the polysaccharide-degrading batcterial strains of the Flammeovirga genus.</title>
        <authorList>
            <person name="Zewei F."/>
            <person name="Zheng Z."/>
            <person name="Yu L."/>
            <person name="Ruyue G."/>
            <person name="Yanhong M."/>
            <person name="Yuanyuan C."/>
            <person name="Jingyan G."/>
            <person name="Wenjun H."/>
        </authorList>
    </citation>
    <scope>NUCLEOTIDE SEQUENCE [LARGE SCALE GENOMIC DNA]</scope>
    <source>
        <strain evidence="1 2">NBRC:100898</strain>
    </source>
</reference>
<organism evidence="1 2">
    <name type="scientific">Flammeovirga yaeyamensis</name>
    <dbReference type="NCBI Taxonomy" id="367791"/>
    <lineage>
        <taxon>Bacteria</taxon>
        <taxon>Pseudomonadati</taxon>
        <taxon>Bacteroidota</taxon>
        <taxon>Cytophagia</taxon>
        <taxon>Cytophagales</taxon>
        <taxon>Flammeovirgaceae</taxon>
        <taxon>Flammeovirga</taxon>
    </lineage>
</organism>